<keyword evidence="1" id="KW-0812">Transmembrane</keyword>
<gene>
    <name evidence="2" type="ORF">EVAR_31237_1</name>
</gene>
<reference evidence="2 3" key="1">
    <citation type="journal article" date="2019" name="Commun. Biol.">
        <title>The bagworm genome reveals a unique fibroin gene that provides high tensile strength.</title>
        <authorList>
            <person name="Kono N."/>
            <person name="Nakamura H."/>
            <person name="Ohtoshi R."/>
            <person name="Tomita M."/>
            <person name="Numata K."/>
            <person name="Arakawa K."/>
        </authorList>
    </citation>
    <scope>NUCLEOTIDE SEQUENCE [LARGE SCALE GENOMIC DNA]</scope>
</reference>
<keyword evidence="3" id="KW-1185">Reference proteome</keyword>
<name>A0A4C1W1B1_EUMVA</name>
<dbReference type="Proteomes" id="UP000299102">
    <property type="component" value="Unassembled WGS sequence"/>
</dbReference>
<sequence length="124" mass="14095">MNYLLNDFLLRRLKEDVDCEAFVELERAVEQRCAFPLTFNLFGNLNINRGIIANILGAVATYSVLLIQYYKGFFKYTGAVKYAGKIWKLGHVFGITCLTFEDTPRVNPFSLAYVVMSTVTTSEC</sequence>
<evidence type="ECO:0000313" key="3">
    <source>
        <dbReference type="Proteomes" id="UP000299102"/>
    </source>
</evidence>
<keyword evidence="1" id="KW-1133">Transmembrane helix</keyword>
<evidence type="ECO:0000313" key="2">
    <source>
        <dbReference type="EMBL" id="GBP44342.1"/>
    </source>
</evidence>
<keyword evidence="1" id="KW-0472">Membrane</keyword>
<protein>
    <submittedName>
        <fullName evidence="2">Uncharacterized protein</fullName>
    </submittedName>
</protein>
<comment type="caution">
    <text evidence="2">The sequence shown here is derived from an EMBL/GenBank/DDBJ whole genome shotgun (WGS) entry which is preliminary data.</text>
</comment>
<proteinExistence type="predicted"/>
<evidence type="ECO:0000256" key="1">
    <source>
        <dbReference type="SAM" id="Phobius"/>
    </source>
</evidence>
<accession>A0A4C1W1B1</accession>
<feature type="transmembrane region" description="Helical" evidence="1">
    <location>
        <begin position="51"/>
        <end position="70"/>
    </location>
</feature>
<dbReference type="AlphaFoldDB" id="A0A4C1W1B1"/>
<organism evidence="2 3">
    <name type="scientific">Eumeta variegata</name>
    <name type="common">Bagworm moth</name>
    <name type="synonym">Eumeta japonica</name>
    <dbReference type="NCBI Taxonomy" id="151549"/>
    <lineage>
        <taxon>Eukaryota</taxon>
        <taxon>Metazoa</taxon>
        <taxon>Ecdysozoa</taxon>
        <taxon>Arthropoda</taxon>
        <taxon>Hexapoda</taxon>
        <taxon>Insecta</taxon>
        <taxon>Pterygota</taxon>
        <taxon>Neoptera</taxon>
        <taxon>Endopterygota</taxon>
        <taxon>Lepidoptera</taxon>
        <taxon>Glossata</taxon>
        <taxon>Ditrysia</taxon>
        <taxon>Tineoidea</taxon>
        <taxon>Psychidae</taxon>
        <taxon>Oiketicinae</taxon>
        <taxon>Eumeta</taxon>
    </lineage>
</organism>
<dbReference type="EMBL" id="BGZK01000451">
    <property type="protein sequence ID" value="GBP44342.1"/>
    <property type="molecule type" value="Genomic_DNA"/>
</dbReference>